<gene>
    <name evidence="6" type="ORF">HUK65_05505</name>
</gene>
<feature type="domain" description="HTH lysR-type" evidence="5">
    <location>
        <begin position="7"/>
        <end position="64"/>
    </location>
</feature>
<dbReference type="Pfam" id="PF00126">
    <property type="entry name" value="HTH_1"/>
    <property type="match status" value="1"/>
</dbReference>
<dbReference type="GO" id="GO:0043565">
    <property type="term" value="F:sequence-specific DNA binding"/>
    <property type="evidence" value="ECO:0007669"/>
    <property type="project" value="TreeGrafter"/>
</dbReference>
<reference evidence="6 7" key="1">
    <citation type="journal article" date="2000" name="Arch. Microbiol.">
        <title>Rhodobaca bogoriensis gen. nov. and sp. nov., an alkaliphilic purple nonsulfur bacterium from African Rift Valley soda lakes.</title>
        <authorList>
            <person name="Milford A.D."/>
            <person name="Achenbach L.A."/>
            <person name="Jung D.O."/>
            <person name="Madigan M.T."/>
        </authorList>
    </citation>
    <scope>NUCLEOTIDE SEQUENCE [LARGE SCALE GENOMIC DNA]</scope>
    <source>
        <strain evidence="6 7">2376</strain>
    </source>
</reference>
<dbReference type="SUPFAM" id="SSF46785">
    <property type="entry name" value="Winged helix' DNA-binding domain"/>
    <property type="match status" value="1"/>
</dbReference>
<evidence type="ECO:0000259" key="5">
    <source>
        <dbReference type="PROSITE" id="PS50931"/>
    </source>
</evidence>
<evidence type="ECO:0000256" key="4">
    <source>
        <dbReference type="ARBA" id="ARBA00023163"/>
    </source>
</evidence>
<dbReference type="GO" id="GO:0006351">
    <property type="term" value="P:DNA-templated transcription"/>
    <property type="evidence" value="ECO:0007669"/>
    <property type="project" value="TreeGrafter"/>
</dbReference>
<keyword evidence="4" id="KW-0804">Transcription</keyword>
<keyword evidence="3" id="KW-0238">DNA-binding</keyword>
<dbReference type="InterPro" id="IPR036388">
    <property type="entry name" value="WH-like_DNA-bd_sf"/>
</dbReference>
<evidence type="ECO:0000313" key="6">
    <source>
        <dbReference type="EMBL" id="NYS24442.1"/>
    </source>
</evidence>
<name>A0A7Z0KWX7_9RHOB</name>
<dbReference type="SUPFAM" id="SSF53850">
    <property type="entry name" value="Periplasmic binding protein-like II"/>
    <property type="match status" value="1"/>
</dbReference>
<evidence type="ECO:0000313" key="7">
    <source>
        <dbReference type="Proteomes" id="UP000529417"/>
    </source>
</evidence>
<dbReference type="PROSITE" id="PS50931">
    <property type="entry name" value="HTH_LYSR"/>
    <property type="match status" value="1"/>
</dbReference>
<protein>
    <submittedName>
        <fullName evidence="6">LysR family transcriptional regulator</fullName>
    </submittedName>
</protein>
<dbReference type="InterPro" id="IPR036390">
    <property type="entry name" value="WH_DNA-bd_sf"/>
</dbReference>
<dbReference type="InterPro" id="IPR000847">
    <property type="entry name" value="LysR_HTH_N"/>
</dbReference>
<dbReference type="AlphaFoldDB" id="A0A7Z0KWX7"/>
<comment type="caution">
    <text evidence="6">The sequence shown here is derived from an EMBL/GenBank/DDBJ whole genome shotgun (WGS) entry which is preliminary data.</text>
</comment>
<dbReference type="Pfam" id="PF03466">
    <property type="entry name" value="LysR_substrate"/>
    <property type="match status" value="1"/>
</dbReference>
<evidence type="ECO:0000256" key="1">
    <source>
        <dbReference type="ARBA" id="ARBA00009437"/>
    </source>
</evidence>
<dbReference type="Gene3D" id="1.10.10.10">
    <property type="entry name" value="Winged helix-like DNA-binding domain superfamily/Winged helix DNA-binding domain"/>
    <property type="match status" value="1"/>
</dbReference>
<organism evidence="6 7">
    <name type="scientific">Rhabdonatronobacter sediminivivens</name>
    <dbReference type="NCBI Taxonomy" id="2743469"/>
    <lineage>
        <taxon>Bacteria</taxon>
        <taxon>Pseudomonadati</taxon>
        <taxon>Pseudomonadota</taxon>
        <taxon>Alphaproteobacteria</taxon>
        <taxon>Rhodobacterales</taxon>
        <taxon>Paracoccaceae</taxon>
        <taxon>Rhabdonatronobacter</taxon>
    </lineage>
</organism>
<dbReference type="EMBL" id="JACBXS010000008">
    <property type="protein sequence ID" value="NYS24442.1"/>
    <property type="molecule type" value="Genomic_DNA"/>
</dbReference>
<comment type="similarity">
    <text evidence="1">Belongs to the LysR transcriptional regulatory family.</text>
</comment>
<accession>A0A7Z0KWX7</accession>
<dbReference type="InterPro" id="IPR005119">
    <property type="entry name" value="LysR_subst-bd"/>
</dbReference>
<dbReference type="GO" id="GO:0003700">
    <property type="term" value="F:DNA-binding transcription factor activity"/>
    <property type="evidence" value="ECO:0007669"/>
    <property type="project" value="InterPro"/>
</dbReference>
<dbReference type="FunFam" id="1.10.10.10:FF:000001">
    <property type="entry name" value="LysR family transcriptional regulator"/>
    <property type="match status" value="1"/>
</dbReference>
<dbReference type="Gene3D" id="3.40.190.10">
    <property type="entry name" value="Periplasmic binding protein-like II"/>
    <property type="match status" value="2"/>
</dbReference>
<evidence type="ECO:0000256" key="3">
    <source>
        <dbReference type="ARBA" id="ARBA00023125"/>
    </source>
</evidence>
<dbReference type="PANTHER" id="PTHR30537">
    <property type="entry name" value="HTH-TYPE TRANSCRIPTIONAL REGULATOR"/>
    <property type="match status" value="1"/>
</dbReference>
<keyword evidence="2" id="KW-0805">Transcription regulation</keyword>
<dbReference type="Proteomes" id="UP000529417">
    <property type="component" value="Unassembled WGS sequence"/>
</dbReference>
<sequence length="298" mass="31728">MDWRNMPPLSALRAFSAWAETGSVAQAGARIGVTHAAISQQIRALEERLGVALVSRHGRALELTADGHRLADALREGFGAIHSAVAELGQADALRPLQITTTPMFASGWLVPRLGSFRVQHPGIDLVIDPTPKVRRLEPGGFDLAVRHGTGSWPGLEAELLLPSPLVVVGAPGLIAARRAGDLAALADLPWLTELETSEATRFLARNGVTRAQGIGLTHLPGNMMLDAARAGQGLAVAAHAFVTADIACGLLQEMYRDPAPTGYYLLTRPGVQRPPLRAFLRWALRQVAADQAAFPPV</sequence>
<dbReference type="InterPro" id="IPR058163">
    <property type="entry name" value="LysR-type_TF_proteobact-type"/>
</dbReference>
<evidence type="ECO:0000256" key="2">
    <source>
        <dbReference type="ARBA" id="ARBA00023015"/>
    </source>
</evidence>
<keyword evidence="7" id="KW-1185">Reference proteome</keyword>
<proteinExistence type="inferred from homology"/>
<dbReference type="PANTHER" id="PTHR30537:SF26">
    <property type="entry name" value="GLYCINE CLEAVAGE SYSTEM TRANSCRIPTIONAL ACTIVATOR"/>
    <property type="match status" value="1"/>
</dbReference>